<accession>A0A2S1JIY1</accession>
<proteinExistence type="predicted"/>
<name>A0A2S1JIY1_KLEPN</name>
<dbReference type="AlphaFoldDB" id="A0A2S1JIY1"/>
<organism evidence="1">
    <name type="scientific">Klebsiella pneumoniae</name>
    <dbReference type="NCBI Taxonomy" id="573"/>
    <lineage>
        <taxon>Bacteria</taxon>
        <taxon>Pseudomonadati</taxon>
        <taxon>Pseudomonadota</taxon>
        <taxon>Gammaproteobacteria</taxon>
        <taxon>Enterobacterales</taxon>
        <taxon>Enterobacteriaceae</taxon>
        <taxon>Klebsiella/Raoultella group</taxon>
        <taxon>Klebsiella</taxon>
        <taxon>Klebsiella pneumoniae complex</taxon>
    </lineage>
</organism>
<keyword evidence="1" id="KW-0614">Plasmid</keyword>
<dbReference type="Pfam" id="PF06834">
    <property type="entry name" value="TraU"/>
    <property type="match status" value="1"/>
</dbReference>
<dbReference type="EMBL" id="MF156695">
    <property type="protein sequence ID" value="AWF78385.1"/>
    <property type="molecule type" value="Genomic_DNA"/>
</dbReference>
<protein>
    <submittedName>
        <fullName evidence="1">IncF plasmid conjugative transfer pilus assembly protein TraU</fullName>
    </submittedName>
</protein>
<reference evidence="1" key="1">
    <citation type="submission" date="2017-05" db="EMBL/GenBank/DDBJ databases">
        <title>Complete sequence of p1642-1.</title>
        <authorList>
            <person name="Zhao Y."/>
            <person name="Liang Y."/>
            <person name="Sun Q."/>
            <person name="Chen S."/>
            <person name="Tong Y."/>
        </authorList>
    </citation>
    <scope>NUCLEOTIDE SEQUENCE</scope>
    <source>
        <strain evidence="1">1642</strain>
        <plasmid evidence="1">p1642-1</plasmid>
    </source>
</reference>
<evidence type="ECO:0000313" key="1">
    <source>
        <dbReference type="EMBL" id="AWF78385.1"/>
    </source>
</evidence>
<sequence length="195" mass="21863">MVQVPTDLLAEHHHLAGCLEGGDLDIAYLSEIDPTWTDSSLTTILNPEAVIFANPIAQGACAADAIASAFNMPLDVLFWCAGSQGSMYPFNGWVSNESSPLQSSLLVSERMAFKLHRQGMIMETIGKNNAVCNEYPSPILPKERWRYQMVNMYPDSGQCHPFGRSVMRWETGKNPPNTKKNFGYLMWRKRNCVFL</sequence>
<geneLocation type="plasmid" evidence="1">
    <name>p1642-1</name>
</geneLocation>
<dbReference type="NCBIfam" id="NF010297">
    <property type="entry name" value="PRK13737.1"/>
    <property type="match status" value="1"/>
</dbReference>
<dbReference type="InterPro" id="IPR009649">
    <property type="entry name" value="TraU"/>
</dbReference>